<evidence type="ECO:0000256" key="2">
    <source>
        <dbReference type="ARBA" id="ARBA00022679"/>
    </source>
</evidence>
<dbReference type="Pfam" id="PF05175">
    <property type="entry name" value="MTS"/>
    <property type="match status" value="1"/>
</dbReference>
<name>A0ABZ3J7J2_SPOA4</name>
<keyword evidence="1 5" id="KW-0489">Methyltransferase</keyword>
<comment type="function">
    <text evidence="5">Methylates the class 1 translation termination release factors RF1/PrfA and RF2/PrfB on the glutamine residue of the universally conserved GGQ motif.</text>
</comment>
<organism evidence="8 9">
    <name type="scientific">Sporomusa acidovorans (strain ATCC 49682 / DSM 3132 / Mol)</name>
    <dbReference type="NCBI Taxonomy" id="1123286"/>
    <lineage>
        <taxon>Bacteria</taxon>
        <taxon>Bacillati</taxon>
        <taxon>Bacillota</taxon>
        <taxon>Negativicutes</taxon>
        <taxon>Selenomonadales</taxon>
        <taxon>Sporomusaceae</taxon>
        <taxon>Sporomusa</taxon>
    </lineage>
</organism>
<dbReference type="InterPro" id="IPR004556">
    <property type="entry name" value="HemK-like"/>
</dbReference>
<dbReference type="Gene3D" id="3.40.50.150">
    <property type="entry name" value="Vaccinia Virus protein VP39"/>
    <property type="match status" value="1"/>
</dbReference>
<dbReference type="GO" id="GO:0102559">
    <property type="term" value="F:peptide chain release factor N(5)-glutamine methyltransferase activity"/>
    <property type="evidence" value="ECO:0007669"/>
    <property type="project" value="UniProtKB-EC"/>
</dbReference>
<dbReference type="PANTHER" id="PTHR18895:SF74">
    <property type="entry name" value="MTRF1L RELEASE FACTOR GLUTAMINE METHYLTRANSFERASE"/>
    <property type="match status" value="1"/>
</dbReference>
<dbReference type="GO" id="GO:0032259">
    <property type="term" value="P:methylation"/>
    <property type="evidence" value="ECO:0007669"/>
    <property type="project" value="UniProtKB-KW"/>
</dbReference>
<proteinExistence type="inferred from homology"/>
<dbReference type="HAMAP" id="MF_02126">
    <property type="entry name" value="RF_methyltr_PrmC"/>
    <property type="match status" value="1"/>
</dbReference>
<feature type="binding site" evidence="5">
    <location>
        <position position="146"/>
    </location>
    <ligand>
        <name>S-adenosyl-L-methionine</name>
        <dbReference type="ChEBI" id="CHEBI:59789"/>
    </ligand>
</feature>
<evidence type="ECO:0000259" key="6">
    <source>
        <dbReference type="Pfam" id="PF05175"/>
    </source>
</evidence>
<evidence type="ECO:0000313" key="9">
    <source>
        <dbReference type="Proteomes" id="UP000216052"/>
    </source>
</evidence>
<feature type="binding site" evidence="5">
    <location>
        <begin position="190"/>
        <end position="193"/>
    </location>
    <ligand>
        <name>substrate</name>
    </ligand>
</feature>
<evidence type="ECO:0000313" key="8">
    <source>
        <dbReference type="EMBL" id="XFO74255.1"/>
    </source>
</evidence>
<dbReference type="InterPro" id="IPR007848">
    <property type="entry name" value="Small_mtfrase_dom"/>
</dbReference>
<comment type="similarity">
    <text evidence="5">Belongs to the protein N5-glutamine methyltransferase family. PrmC subfamily.</text>
</comment>
<evidence type="ECO:0000256" key="5">
    <source>
        <dbReference type="HAMAP-Rule" id="MF_02126"/>
    </source>
</evidence>
<accession>A0ABZ3J7J2</accession>
<feature type="domain" description="Methyltransferase small" evidence="6">
    <location>
        <begin position="115"/>
        <end position="197"/>
    </location>
</feature>
<keyword evidence="9" id="KW-1185">Reference proteome</keyword>
<comment type="caution">
    <text evidence="5">Lacks conserved residue(s) required for the propagation of feature annotation.</text>
</comment>
<dbReference type="InterPro" id="IPR029063">
    <property type="entry name" value="SAM-dependent_MTases_sf"/>
</dbReference>
<dbReference type="InterPro" id="IPR019874">
    <property type="entry name" value="RF_methyltr_PrmC"/>
</dbReference>
<dbReference type="SUPFAM" id="SSF53335">
    <property type="entry name" value="S-adenosyl-L-methionine-dependent methyltransferases"/>
    <property type="match status" value="1"/>
</dbReference>
<keyword evidence="2 5" id="KW-0808">Transferase</keyword>
<dbReference type="NCBIfam" id="TIGR00536">
    <property type="entry name" value="hemK_fam"/>
    <property type="match status" value="1"/>
</dbReference>
<evidence type="ECO:0000259" key="7">
    <source>
        <dbReference type="Pfam" id="PF17827"/>
    </source>
</evidence>
<dbReference type="InterPro" id="IPR040758">
    <property type="entry name" value="PrmC_N"/>
</dbReference>
<dbReference type="Proteomes" id="UP000216052">
    <property type="component" value="Chromosome"/>
</dbReference>
<evidence type="ECO:0000256" key="3">
    <source>
        <dbReference type="ARBA" id="ARBA00022691"/>
    </source>
</evidence>
<reference evidence="8" key="1">
    <citation type="submission" date="2024-05" db="EMBL/GenBank/DDBJ databases">
        <title>Isolation and characterization of Sporomusa carbonis sp. nov., a carboxydotrophic hydrogenogen in the genus of Sporomusa isolated from a charcoal burning pile.</title>
        <authorList>
            <person name="Boeer T."/>
            <person name="Rosenbaum F."/>
            <person name="Eysell L."/>
            <person name="Mueller V."/>
            <person name="Daniel R."/>
            <person name="Poehlein A."/>
        </authorList>
    </citation>
    <scope>NUCLEOTIDE SEQUENCE [LARGE SCALE GENOMIC DNA]</scope>
    <source>
        <strain evidence="8">DSM 3132</strain>
    </source>
</reference>
<feature type="domain" description="Release factor glutamine methyltransferase N-terminal" evidence="7">
    <location>
        <begin position="9"/>
        <end position="78"/>
    </location>
</feature>
<evidence type="ECO:0000256" key="4">
    <source>
        <dbReference type="ARBA" id="ARBA00048391"/>
    </source>
</evidence>
<feature type="binding site" evidence="5">
    <location>
        <begin position="123"/>
        <end position="127"/>
    </location>
    <ligand>
        <name>S-adenosyl-L-methionine</name>
        <dbReference type="ChEBI" id="CHEBI:59789"/>
    </ligand>
</feature>
<evidence type="ECO:0000256" key="1">
    <source>
        <dbReference type="ARBA" id="ARBA00022603"/>
    </source>
</evidence>
<dbReference type="EMBL" id="CP155571">
    <property type="protein sequence ID" value="XFO74255.1"/>
    <property type="molecule type" value="Genomic_DNA"/>
</dbReference>
<dbReference type="InterPro" id="IPR002052">
    <property type="entry name" value="DNA_methylase_N6_adenine_CS"/>
</dbReference>
<dbReference type="NCBIfam" id="TIGR03534">
    <property type="entry name" value="RF_mod_PrmC"/>
    <property type="match status" value="1"/>
</dbReference>
<gene>
    <name evidence="5 8" type="primary">prmC</name>
    <name evidence="8" type="ORF">SPACI_043640</name>
</gene>
<dbReference type="Pfam" id="PF17827">
    <property type="entry name" value="PrmC_N"/>
    <property type="match status" value="1"/>
</dbReference>
<dbReference type="RefSeq" id="WP_093794703.1">
    <property type="nucleotide sequence ID" value="NZ_CP155571.1"/>
</dbReference>
<dbReference type="InterPro" id="IPR050320">
    <property type="entry name" value="N5-glutamine_MTase"/>
</dbReference>
<dbReference type="EC" id="2.1.1.297" evidence="5"/>
<dbReference type="PROSITE" id="PS00092">
    <property type="entry name" value="N6_MTASE"/>
    <property type="match status" value="1"/>
</dbReference>
<dbReference type="CDD" id="cd02440">
    <property type="entry name" value="AdoMet_MTases"/>
    <property type="match status" value="1"/>
</dbReference>
<comment type="catalytic activity">
    <reaction evidence="4 5">
        <text>L-glutaminyl-[peptide chain release factor] + S-adenosyl-L-methionine = N(5)-methyl-L-glutaminyl-[peptide chain release factor] + S-adenosyl-L-homocysteine + H(+)</text>
        <dbReference type="Rhea" id="RHEA:42896"/>
        <dbReference type="Rhea" id="RHEA-COMP:10271"/>
        <dbReference type="Rhea" id="RHEA-COMP:10272"/>
        <dbReference type="ChEBI" id="CHEBI:15378"/>
        <dbReference type="ChEBI" id="CHEBI:30011"/>
        <dbReference type="ChEBI" id="CHEBI:57856"/>
        <dbReference type="ChEBI" id="CHEBI:59789"/>
        <dbReference type="ChEBI" id="CHEBI:61891"/>
        <dbReference type="EC" id="2.1.1.297"/>
    </reaction>
</comment>
<dbReference type="Gene3D" id="1.10.8.10">
    <property type="entry name" value="DNA helicase RuvA subunit, C-terminal domain"/>
    <property type="match status" value="1"/>
</dbReference>
<keyword evidence="3 5" id="KW-0949">S-adenosyl-L-methionine</keyword>
<protein>
    <recommendedName>
        <fullName evidence="5">Release factor glutamine methyltransferase</fullName>
        <shortName evidence="5">RF MTase</shortName>
        <ecNumber evidence="5">2.1.1.297</ecNumber>
    </recommendedName>
    <alternativeName>
        <fullName evidence="5">N5-glutamine methyltransferase PrmC</fullName>
    </alternativeName>
    <alternativeName>
        <fullName evidence="5">Protein-(glutamine-N5) MTase PrmC</fullName>
    </alternativeName>
    <alternativeName>
        <fullName evidence="5">Protein-glutamine N-methyltransferase PrmC</fullName>
    </alternativeName>
</protein>
<dbReference type="PANTHER" id="PTHR18895">
    <property type="entry name" value="HEMK METHYLTRANSFERASE"/>
    <property type="match status" value="1"/>
</dbReference>
<feature type="binding site" evidence="5">
    <location>
        <position position="190"/>
    </location>
    <ligand>
        <name>S-adenosyl-L-methionine</name>
        <dbReference type="ChEBI" id="CHEBI:59789"/>
    </ligand>
</feature>
<sequence length="285" mass="30798">MEQWTISSILNWTRQYFASKGIANPRLDAEVLLSHIMAKDRLHLYTNFDQPLTAEELAAYRQAVKRRVMRMPVAYINGHKEFMGLDFVVNPAVLIPRPDTEILVEAALARLSGIPAPAIADLGTGSGAIIVSLLANITAAVGTAVDISAEALAVARENAGRLGVAERLTLLRGDMLVPLAGKTFDALVANPPYIPDKDIAGLSPEVRQEPRLALRGGSDGLDFYRRLVDKGADYLNAGGFIAVEVGINQAGPVAALADDDSRLNRETIIKDYAGIERVVIFRLSI</sequence>